<gene>
    <name evidence="3" type="ORF">TEK04_06215</name>
</gene>
<dbReference type="PANTHER" id="PTHR46517:SF1">
    <property type="entry name" value="FRUCTOSE-2,6-BISPHOSPHATASE TIGAR"/>
    <property type="match status" value="1"/>
</dbReference>
<reference evidence="3 4" key="1">
    <citation type="submission" date="2024-03" db="EMBL/GenBank/DDBJ databases">
        <title>Draft genome sequence of Klenkia sp. LSe6-5.</title>
        <authorList>
            <person name="Duangmal K."/>
            <person name="Chantavorakit T."/>
        </authorList>
    </citation>
    <scope>NUCLEOTIDE SEQUENCE [LARGE SCALE GENOMIC DNA]</scope>
    <source>
        <strain evidence="3 4">LSe6-5</strain>
    </source>
</reference>
<dbReference type="SMART" id="SM00855">
    <property type="entry name" value="PGAM"/>
    <property type="match status" value="1"/>
</dbReference>
<feature type="compositionally biased region" description="Basic residues" evidence="2">
    <location>
        <begin position="209"/>
        <end position="218"/>
    </location>
</feature>
<feature type="region of interest" description="Disordered" evidence="2">
    <location>
        <begin position="198"/>
        <end position="234"/>
    </location>
</feature>
<keyword evidence="1" id="KW-0378">Hydrolase</keyword>
<protein>
    <submittedName>
        <fullName evidence="3">Histidine phosphatase family protein</fullName>
    </submittedName>
</protein>
<proteinExistence type="predicted"/>
<dbReference type="InterPro" id="IPR051695">
    <property type="entry name" value="Phosphoglycerate_Mutase"/>
</dbReference>
<sequence length="234" mass="24729">MTTVILLRHGRTTANASGLLAGWTPGVQLDEKGQEQVAAVGARLAPVPLAAVVASPLERCQQTAAAVLAGRDLQLQTDERLGECRYGDWTGRPIKELVKEPMWKVVQQHPSAAVFPGPEGEGLAQTQARAVAAVREWNARLGPDAVWLACTHGDVIKAILADAYGMHLDSFQRIVADPASISVVSYTETRPFVQRVNDSGGDVSALVPPRKRTRRSRKASSDAVVGGGAGPAGA</sequence>
<dbReference type="Gene3D" id="3.40.50.1240">
    <property type="entry name" value="Phosphoglycerate mutase-like"/>
    <property type="match status" value="1"/>
</dbReference>
<dbReference type="InterPro" id="IPR013078">
    <property type="entry name" value="His_Pase_superF_clade-1"/>
</dbReference>
<dbReference type="InterPro" id="IPR029033">
    <property type="entry name" value="His_PPase_superfam"/>
</dbReference>
<feature type="compositionally biased region" description="Gly residues" evidence="2">
    <location>
        <begin position="225"/>
        <end position="234"/>
    </location>
</feature>
<dbReference type="EMBL" id="JBAPLU010000004">
    <property type="protein sequence ID" value="MEI4271311.1"/>
    <property type="molecule type" value="Genomic_DNA"/>
</dbReference>
<dbReference type="CDD" id="cd07067">
    <property type="entry name" value="HP_PGM_like"/>
    <property type="match status" value="1"/>
</dbReference>
<organism evidence="3 4">
    <name type="scientific">Klenkia sesuvii</name>
    <dbReference type="NCBI Taxonomy" id="3103137"/>
    <lineage>
        <taxon>Bacteria</taxon>
        <taxon>Bacillati</taxon>
        <taxon>Actinomycetota</taxon>
        <taxon>Actinomycetes</taxon>
        <taxon>Geodermatophilales</taxon>
        <taxon>Geodermatophilaceae</taxon>
        <taxon>Klenkia</taxon>
    </lineage>
</organism>
<evidence type="ECO:0000256" key="2">
    <source>
        <dbReference type="SAM" id="MobiDB-lite"/>
    </source>
</evidence>
<dbReference type="InterPro" id="IPR022492">
    <property type="entry name" value="Phosphomutase_MSMEG4193_put"/>
</dbReference>
<evidence type="ECO:0000313" key="4">
    <source>
        <dbReference type="Proteomes" id="UP001361570"/>
    </source>
</evidence>
<dbReference type="Proteomes" id="UP001361570">
    <property type="component" value="Unassembled WGS sequence"/>
</dbReference>
<dbReference type="Pfam" id="PF00300">
    <property type="entry name" value="His_Phos_1"/>
    <property type="match status" value="1"/>
</dbReference>
<accession>A0ABU8DR44</accession>
<evidence type="ECO:0000256" key="1">
    <source>
        <dbReference type="ARBA" id="ARBA00022801"/>
    </source>
</evidence>
<evidence type="ECO:0000313" key="3">
    <source>
        <dbReference type="EMBL" id="MEI4271311.1"/>
    </source>
</evidence>
<dbReference type="PANTHER" id="PTHR46517">
    <property type="entry name" value="FRUCTOSE-2,6-BISPHOSPHATASE TIGAR"/>
    <property type="match status" value="1"/>
</dbReference>
<dbReference type="NCBIfam" id="TIGR03848">
    <property type="entry name" value="MSMEG_4193"/>
    <property type="match status" value="1"/>
</dbReference>
<name>A0ABU8DR44_9ACTN</name>
<dbReference type="SUPFAM" id="SSF53254">
    <property type="entry name" value="Phosphoglycerate mutase-like"/>
    <property type="match status" value="1"/>
</dbReference>
<dbReference type="RefSeq" id="WP_336403448.1">
    <property type="nucleotide sequence ID" value="NZ_JBAPLU010000004.1"/>
</dbReference>
<comment type="caution">
    <text evidence="3">The sequence shown here is derived from an EMBL/GenBank/DDBJ whole genome shotgun (WGS) entry which is preliminary data.</text>
</comment>
<keyword evidence="4" id="KW-1185">Reference proteome</keyword>